<dbReference type="Proteomes" id="UP000280960">
    <property type="component" value="Chromosome"/>
</dbReference>
<dbReference type="Gene3D" id="3.10.50.40">
    <property type="match status" value="1"/>
</dbReference>
<evidence type="ECO:0000256" key="15">
    <source>
        <dbReference type="SAM" id="MobiDB-lite"/>
    </source>
</evidence>
<dbReference type="EMBL" id="CP033169">
    <property type="protein sequence ID" value="AYO29850.1"/>
    <property type="molecule type" value="Genomic_DNA"/>
</dbReference>
<dbReference type="InterPro" id="IPR027304">
    <property type="entry name" value="Trigger_fact/SurA_dom_sf"/>
</dbReference>
<dbReference type="SUPFAM" id="SSF109998">
    <property type="entry name" value="Triger factor/SurA peptide-binding domain-like"/>
    <property type="match status" value="1"/>
</dbReference>
<keyword evidence="7 12" id="KW-0143">Chaperone</keyword>
<comment type="domain">
    <text evidence="12">Consists of 3 domains; the N-terminus binds the ribosome, the middle domain has PPIase activity, while the C-terminus has intrinsic chaperone activity on its own.</text>
</comment>
<dbReference type="GO" id="GO:0003755">
    <property type="term" value="F:peptidyl-prolyl cis-trans isomerase activity"/>
    <property type="evidence" value="ECO:0007669"/>
    <property type="project" value="UniProtKB-UniRule"/>
</dbReference>
<evidence type="ECO:0000256" key="4">
    <source>
        <dbReference type="ARBA" id="ARBA00016902"/>
    </source>
</evidence>
<dbReference type="RefSeq" id="WP_122014195.1">
    <property type="nucleotide sequence ID" value="NZ_CP033169.1"/>
</dbReference>
<reference evidence="17 18" key="1">
    <citation type="submission" date="2018-10" db="EMBL/GenBank/DDBJ databases">
        <authorList>
            <person name="Zhang X."/>
        </authorList>
    </citation>
    <scope>NUCLEOTIDE SEQUENCE [LARGE SCALE GENOMIC DNA]</scope>
    <source>
        <strain evidence="17 18">SK-G1</strain>
    </source>
</reference>
<dbReference type="EC" id="5.2.1.8" evidence="3 12"/>
<feature type="region of interest" description="Disordered" evidence="15">
    <location>
        <begin position="429"/>
        <end position="463"/>
    </location>
</feature>
<evidence type="ECO:0000256" key="5">
    <source>
        <dbReference type="ARBA" id="ARBA00022618"/>
    </source>
</evidence>
<dbReference type="InterPro" id="IPR008881">
    <property type="entry name" value="Trigger_fac_ribosome-bd_bac"/>
</dbReference>
<keyword evidence="8 12" id="KW-0413">Isomerase</keyword>
<dbReference type="InterPro" id="IPR008880">
    <property type="entry name" value="Trigger_fac_C"/>
</dbReference>
<dbReference type="PROSITE" id="PS50059">
    <property type="entry name" value="FKBP_PPIASE"/>
    <property type="match status" value="1"/>
</dbReference>
<evidence type="ECO:0000256" key="7">
    <source>
        <dbReference type="ARBA" id="ARBA00023186"/>
    </source>
</evidence>
<name>A0A3G2R327_9FIRM</name>
<dbReference type="GO" id="GO:0051083">
    <property type="term" value="P:'de novo' cotranslational protein folding"/>
    <property type="evidence" value="ECO:0007669"/>
    <property type="project" value="TreeGrafter"/>
</dbReference>
<dbReference type="PANTHER" id="PTHR30560:SF3">
    <property type="entry name" value="TRIGGER FACTOR-LIKE PROTEIN TIG, CHLOROPLASTIC"/>
    <property type="match status" value="1"/>
</dbReference>
<dbReference type="HAMAP" id="MF_00303">
    <property type="entry name" value="Trigger_factor_Tig"/>
    <property type="match status" value="1"/>
</dbReference>
<dbReference type="GO" id="GO:0015031">
    <property type="term" value="P:protein transport"/>
    <property type="evidence" value="ECO:0007669"/>
    <property type="project" value="UniProtKB-UniRule"/>
</dbReference>
<keyword evidence="12" id="KW-0963">Cytoplasm</keyword>
<dbReference type="Pfam" id="PF05698">
    <property type="entry name" value="Trigger_C"/>
    <property type="match status" value="1"/>
</dbReference>
<dbReference type="PIRSF" id="PIRSF003095">
    <property type="entry name" value="Trigger_factor"/>
    <property type="match status" value="1"/>
</dbReference>
<evidence type="ECO:0000313" key="17">
    <source>
        <dbReference type="EMBL" id="AYO29850.1"/>
    </source>
</evidence>
<evidence type="ECO:0000256" key="1">
    <source>
        <dbReference type="ARBA" id="ARBA00000971"/>
    </source>
</evidence>
<keyword evidence="18" id="KW-1185">Reference proteome</keyword>
<evidence type="ECO:0000256" key="14">
    <source>
        <dbReference type="RuleBase" id="RU003914"/>
    </source>
</evidence>
<evidence type="ECO:0000313" key="18">
    <source>
        <dbReference type="Proteomes" id="UP000280960"/>
    </source>
</evidence>
<dbReference type="Gene3D" id="1.10.3120.10">
    <property type="entry name" value="Trigger factor, C-terminal domain"/>
    <property type="match status" value="1"/>
</dbReference>
<comment type="catalytic activity">
    <reaction evidence="1 12 13">
        <text>[protein]-peptidylproline (omega=180) = [protein]-peptidylproline (omega=0)</text>
        <dbReference type="Rhea" id="RHEA:16237"/>
        <dbReference type="Rhea" id="RHEA-COMP:10747"/>
        <dbReference type="Rhea" id="RHEA-COMP:10748"/>
        <dbReference type="ChEBI" id="CHEBI:83833"/>
        <dbReference type="ChEBI" id="CHEBI:83834"/>
        <dbReference type="EC" id="5.2.1.8"/>
    </reaction>
</comment>
<dbReference type="AlphaFoldDB" id="A0A3G2R327"/>
<dbReference type="PANTHER" id="PTHR30560">
    <property type="entry name" value="TRIGGER FACTOR CHAPERONE AND PEPTIDYL-PROLYL CIS/TRANS ISOMERASE"/>
    <property type="match status" value="1"/>
</dbReference>
<evidence type="ECO:0000256" key="12">
    <source>
        <dbReference type="HAMAP-Rule" id="MF_00303"/>
    </source>
</evidence>
<keyword evidence="9 12" id="KW-0131">Cell cycle</keyword>
<dbReference type="KEGG" id="bacg:D2962_03835"/>
<dbReference type="GO" id="GO:0043022">
    <property type="term" value="F:ribosome binding"/>
    <property type="evidence" value="ECO:0007669"/>
    <property type="project" value="TreeGrafter"/>
</dbReference>
<dbReference type="GO" id="GO:0051301">
    <property type="term" value="P:cell division"/>
    <property type="evidence" value="ECO:0007669"/>
    <property type="project" value="UniProtKB-KW"/>
</dbReference>
<evidence type="ECO:0000256" key="2">
    <source>
        <dbReference type="ARBA" id="ARBA00005464"/>
    </source>
</evidence>
<organism evidence="17 18">
    <name type="scientific">Biomaibacter acetigenes</name>
    <dbReference type="NCBI Taxonomy" id="2316383"/>
    <lineage>
        <taxon>Bacteria</taxon>
        <taxon>Bacillati</taxon>
        <taxon>Bacillota</taxon>
        <taxon>Clostridia</taxon>
        <taxon>Thermosediminibacterales</taxon>
        <taxon>Tepidanaerobacteraceae</taxon>
        <taxon>Biomaibacter</taxon>
    </lineage>
</organism>
<gene>
    <name evidence="12" type="primary">tig</name>
    <name evidence="17" type="ORF">D2962_03835</name>
</gene>
<feature type="domain" description="PPIase FKBP-type" evidence="16">
    <location>
        <begin position="163"/>
        <end position="223"/>
    </location>
</feature>
<dbReference type="InterPro" id="IPR037041">
    <property type="entry name" value="Trigger_fac_C_sf"/>
</dbReference>
<evidence type="ECO:0000256" key="6">
    <source>
        <dbReference type="ARBA" id="ARBA00023110"/>
    </source>
</evidence>
<evidence type="ECO:0000256" key="13">
    <source>
        <dbReference type="PROSITE-ProRule" id="PRU00277"/>
    </source>
</evidence>
<sequence>MKISLEKIENNTAHLKFEVDEEQFEKAMEQAYRKSVKRFVIPGFRRGKAPRKLIEMHYGPEVFYEDAAQIILPEVYKQGVEEYHLEPVDQPKYDIEQIEKGKPMIATAEVTVRPEVKLKEYKGLEVEKVVYNVTDEDVEKELAALQEKNARLIAVEDRPAQKGDIAVIDFDGKVDDKPFEGGKAENYPLELGSGVFIEGFEEQVIGMNPGEKKDINVTFPKDYKVENLAGKPAVFSVTLKELKKKELSPLDDEFAKDVSEFDTLEELKNDIKNKLIERAKAVEEGSLKASIIDKLMETTEVDIPHVMVDMEIDRLIMDFAINLKMRGYDLKTYMEATKITPQEFRERFHEKAHVNVKSSLILEEVARREGITVTDEETDAEIQKYADLAHKTIEEYKKNLKPEDISGIKDTILTKKIFDFLISNAKITEKKPEDIKKEQEQENSSKEEDYPKPEESPIEDASK</sequence>
<evidence type="ECO:0000256" key="8">
    <source>
        <dbReference type="ARBA" id="ARBA00023235"/>
    </source>
</evidence>
<dbReference type="GO" id="GO:0043335">
    <property type="term" value="P:protein unfolding"/>
    <property type="evidence" value="ECO:0007669"/>
    <property type="project" value="TreeGrafter"/>
</dbReference>
<proteinExistence type="inferred from homology"/>
<dbReference type="NCBIfam" id="TIGR00115">
    <property type="entry name" value="tig"/>
    <property type="match status" value="1"/>
</dbReference>
<evidence type="ECO:0000256" key="10">
    <source>
        <dbReference type="ARBA" id="ARBA00024849"/>
    </source>
</evidence>
<dbReference type="SUPFAM" id="SSF54534">
    <property type="entry name" value="FKBP-like"/>
    <property type="match status" value="1"/>
</dbReference>
<dbReference type="InterPro" id="IPR036611">
    <property type="entry name" value="Trigger_fac_ribosome-bd_sf"/>
</dbReference>
<dbReference type="FunFam" id="3.10.50.40:FF:000001">
    <property type="entry name" value="Trigger factor"/>
    <property type="match status" value="1"/>
</dbReference>
<keyword evidence="6 12" id="KW-0697">Rotamase</keyword>
<dbReference type="InterPro" id="IPR046357">
    <property type="entry name" value="PPIase_dom_sf"/>
</dbReference>
<dbReference type="Gene3D" id="3.30.70.1050">
    <property type="entry name" value="Trigger factor ribosome-binding domain"/>
    <property type="match status" value="1"/>
</dbReference>
<accession>A0A3G2R327</accession>
<dbReference type="InterPro" id="IPR005215">
    <property type="entry name" value="Trig_fac"/>
</dbReference>
<evidence type="ECO:0000256" key="9">
    <source>
        <dbReference type="ARBA" id="ARBA00023306"/>
    </source>
</evidence>
<dbReference type="Pfam" id="PF05697">
    <property type="entry name" value="Trigger_N"/>
    <property type="match status" value="1"/>
</dbReference>
<keyword evidence="5 12" id="KW-0132">Cell division</keyword>
<comment type="subcellular location">
    <subcellularLocation>
        <location evidence="12">Cytoplasm</location>
    </subcellularLocation>
    <text evidence="12">About half TF is bound to the ribosome near the polypeptide exit tunnel while the other half is free in the cytoplasm.</text>
</comment>
<evidence type="ECO:0000259" key="16">
    <source>
        <dbReference type="PROSITE" id="PS50059"/>
    </source>
</evidence>
<dbReference type="Pfam" id="PF00254">
    <property type="entry name" value="FKBP_C"/>
    <property type="match status" value="1"/>
</dbReference>
<dbReference type="GO" id="GO:0044183">
    <property type="term" value="F:protein folding chaperone"/>
    <property type="evidence" value="ECO:0007669"/>
    <property type="project" value="TreeGrafter"/>
</dbReference>
<dbReference type="GO" id="GO:0005737">
    <property type="term" value="C:cytoplasm"/>
    <property type="evidence" value="ECO:0007669"/>
    <property type="project" value="UniProtKB-SubCell"/>
</dbReference>
<protein>
    <recommendedName>
        <fullName evidence="4 12">Trigger factor</fullName>
        <shortName evidence="12">TF</shortName>
        <ecNumber evidence="3 12">5.2.1.8</ecNumber>
    </recommendedName>
    <alternativeName>
        <fullName evidence="11 12">PPIase</fullName>
    </alternativeName>
</protein>
<dbReference type="SUPFAM" id="SSF102735">
    <property type="entry name" value="Trigger factor ribosome-binding domain"/>
    <property type="match status" value="1"/>
</dbReference>
<dbReference type="InterPro" id="IPR001179">
    <property type="entry name" value="PPIase_FKBP_dom"/>
</dbReference>
<comment type="function">
    <text evidence="10 12">Involved in protein export. Acts as a chaperone by maintaining the newly synthesized protein in an open conformation. Functions as a peptidyl-prolyl cis-trans isomerase.</text>
</comment>
<evidence type="ECO:0000256" key="11">
    <source>
        <dbReference type="ARBA" id="ARBA00029986"/>
    </source>
</evidence>
<evidence type="ECO:0000256" key="3">
    <source>
        <dbReference type="ARBA" id="ARBA00013194"/>
    </source>
</evidence>
<comment type="similarity">
    <text evidence="2 12 14">Belongs to the FKBP-type PPIase family. Tig subfamily.</text>
</comment>